<protein>
    <submittedName>
        <fullName evidence="3">RNA polymerase sigma factor SigA</fullName>
    </submittedName>
</protein>
<dbReference type="InterPro" id="IPR014284">
    <property type="entry name" value="RNA_pol_sigma-70_dom"/>
</dbReference>
<organism evidence="3">
    <name type="scientific">bioreactor metagenome</name>
    <dbReference type="NCBI Taxonomy" id="1076179"/>
    <lineage>
        <taxon>unclassified sequences</taxon>
        <taxon>metagenomes</taxon>
        <taxon>ecological metagenomes</taxon>
    </lineage>
</organism>
<feature type="compositionally biased region" description="Basic and acidic residues" evidence="1">
    <location>
        <begin position="28"/>
        <end position="38"/>
    </location>
</feature>
<feature type="domain" description="RNA polymerase sigma-70" evidence="2">
    <location>
        <begin position="74"/>
        <end position="100"/>
    </location>
</feature>
<dbReference type="CDD" id="cd06171">
    <property type="entry name" value="Sigma70_r4"/>
    <property type="match status" value="1"/>
</dbReference>
<evidence type="ECO:0000259" key="2">
    <source>
        <dbReference type="PROSITE" id="PS00716"/>
    </source>
</evidence>
<name>A0A645CIF2_9ZZZZ</name>
<dbReference type="EMBL" id="VSSQ01027458">
    <property type="protein sequence ID" value="MPM76720.1"/>
    <property type="molecule type" value="Genomic_DNA"/>
</dbReference>
<comment type="caution">
    <text evidence="3">The sequence shown here is derived from an EMBL/GenBank/DDBJ whole genome shotgun (WGS) entry which is preliminary data.</text>
</comment>
<sequence length="114" mass="13323">MARQTISLQSPLSVDDSGSSLEDVLPDDQAHDPAKEVSQETTFRHLQRLLDELSEREREILVMRFGLMGQKVRTLQEISEHFNISRERVRQLELQTLNKLRTPENRRMFGADYI</sequence>
<gene>
    <name evidence="3" type="primary">sigA_31</name>
    <name evidence="3" type="ORF">SDC9_123719</name>
</gene>
<feature type="region of interest" description="Disordered" evidence="1">
    <location>
        <begin position="1"/>
        <end position="40"/>
    </location>
</feature>
<proteinExistence type="predicted"/>
<dbReference type="GO" id="GO:0003700">
    <property type="term" value="F:DNA-binding transcription factor activity"/>
    <property type="evidence" value="ECO:0007669"/>
    <property type="project" value="InterPro"/>
</dbReference>
<dbReference type="PRINTS" id="PR00046">
    <property type="entry name" value="SIGMA70FCT"/>
</dbReference>
<evidence type="ECO:0000256" key="1">
    <source>
        <dbReference type="SAM" id="MobiDB-lite"/>
    </source>
</evidence>
<dbReference type="InterPro" id="IPR050239">
    <property type="entry name" value="Sigma-70_RNA_pol_init_factors"/>
</dbReference>
<dbReference type="InterPro" id="IPR036388">
    <property type="entry name" value="WH-like_DNA-bd_sf"/>
</dbReference>
<feature type="compositionally biased region" description="Polar residues" evidence="1">
    <location>
        <begin position="1"/>
        <end position="20"/>
    </location>
</feature>
<dbReference type="Pfam" id="PF04545">
    <property type="entry name" value="Sigma70_r4"/>
    <property type="match status" value="1"/>
</dbReference>
<dbReference type="InterPro" id="IPR007630">
    <property type="entry name" value="RNA_pol_sigma70_r4"/>
</dbReference>
<dbReference type="PROSITE" id="PS00716">
    <property type="entry name" value="SIGMA70_2"/>
    <property type="match status" value="1"/>
</dbReference>
<evidence type="ECO:0000313" key="3">
    <source>
        <dbReference type="EMBL" id="MPM76720.1"/>
    </source>
</evidence>
<dbReference type="InterPro" id="IPR013324">
    <property type="entry name" value="RNA_pol_sigma_r3/r4-like"/>
</dbReference>
<accession>A0A645CIF2</accession>
<dbReference type="PANTHER" id="PTHR30603">
    <property type="entry name" value="RNA POLYMERASE SIGMA FACTOR RPO"/>
    <property type="match status" value="1"/>
</dbReference>
<reference evidence="3" key="1">
    <citation type="submission" date="2019-08" db="EMBL/GenBank/DDBJ databases">
        <authorList>
            <person name="Kucharzyk K."/>
            <person name="Murdoch R.W."/>
            <person name="Higgins S."/>
            <person name="Loffler F."/>
        </authorList>
    </citation>
    <scope>NUCLEOTIDE SEQUENCE</scope>
</reference>
<dbReference type="GO" id="GO:0006352">
    <property type="term" value="P:DNA-templated transcription initiation"/>
    <property type="evidence" value="ECO:0007669"/>
    <property type="project" value="InterPro"/>
</dbReference>
<dbReference type="NCBIfam" id="TIGR02937">
    <property type="entry name" value="sigma70-ECF"/>
    <property type="match status" value="1"/>
</dbReference>
<dbReference type="AlphaFoldDB" id="A0A645CIF2"/>
<dbReference type="InterPro" id="IPR000943">
    <property type="entry name" value="RNA_pol_sigma70"/>
</dbReference>
<dbReference type="PANTHER" id="PTHR30603:SF47">
    <property type="entry name" value="RNA POLYMERASE SIGMA FACTOR SIGD, CHLOROPLASTIC"/>
    <property type="match status" value="1"/>
</dbReference>
<dbReference type="Gene3D" id="1.10.10.10">
    <property type="entry name" value="Winged helix-like DNA-binding domain superfamily/Winged helix DNA-binding domain"/>
    <property type="match status" value="1"/>
</dbReference>
<dbReference type="SUPFAM" id="SSF88659">
    <property type="entry name" value="Sigma3 and sigma4 domains of RNA polymerase sigma factors"/>
    <property type="match status" value="1"/>
</dbReference>